<reference evidence="1 2" key="1">
    <citation type="journal article" date="2019" name="Int. J. Syst. Evol. Microbiol.">
        <title>Undibacterium piscinae sp. nov., isolated from Korean shiner intestine.</title>
        <authorList>
            <person name="Lee S.Y."/>
            <person name="Kang W."/>
            <person name="Kim P.S."/>
            <person name="Kim H.S."/>
            <person name="Sung H."/>
            <person name="Shin N.R."/>
            <person name="Whon T.W."/>
            <person name="Yun J.H."/>
            <person name="Lee J.Y."/>
            <person name="Lee J.Y."/>
            <person name="Jung M.J."/>
            <person name="Jeong Y.S."/>
            <person name="Tak E.J."/>
            <person name="Han J.E."/>
            <person name="Hyun D.W."/>
            <person name="Kang M.S."/>
            <person name="Lee K.E."/>
            <person name="Lee B.H."/>
            <person name="Bae J.W."/>
        </authorList>
    </citation>
    <scope>NUCLEOTIDE SEQUENCE [LARGE SCALE GENOMIC DNA]</scope>
    <source>
        <strain evidence="1 2">S11R28</strain>
    </source>
</reference>
<dbReference type="Pfam" id="PF05962">
    <property type="entry name" value="HutD"/>
    <property type="match status" value="1"/>
</dbReference>
<evidence type="ECO:0000313" key="1">
    <source>
        <dbReference type="EMBL" id="QJQ04666.1"/>
    </source>
</evidence>
<dbReference type="Proteomes" id="UP000274350">
    <property type="component" value="Chromosome"/>
</dbReference>
<proteinExistence type="predicted"/>
<dbReference type="CDD" id="cd20293">
    <property type="entry name" value="cupin_HutD_N"/>
    <property type="match status" value="1"/>
</dbReference>
<dbReference type="OrthoDB" id="9800082at2"/>
<sequence>MQKRTNQDYQTMPWKNGGGSTTELAVFPPGAGIDDFVWRLSRAAVHVDGPFSHFAQIDRSLAILSGEGLVLHSDSEQRTSAPVRLTQASMPYQFAGELPIFAELCGGPVIDLNLMTRRDVCQHYMQRLTAGEHHVSATEAQQILLYCAAGTAKIRMSDGDAAELTQAGDLLIIDEEHERSGIRLQISAEEDAILYLMRISFLNLGESNHGPLG</sequence>
<dbReference type="SUPFAM" id="SSF51182">
    <property type="entry name" value="RmlC-like cupins"/>
    <property type="match status" value="1"/>
</dbReference>
<dbReference type="EMBL" id="CP051152">
    <property type="protein sequence ID" value="QJQ04666.1"/>
    <property type="molecule type" value="Genomic_DNA"/>
</dbReference>
<dbReference type="KEGG" id="upi:EJG51_001035"/>
<name>A0A6M3ZZX0_9BURK</name>
<keyword evidence="2" id="KW-1185">Reference proteome</keyword>
<dbReference type="InterPro" id="IPR010282">
    <property type="entry name" value="Uncharacterised_HutD/Ves"/>
</dbReference>
<gene>
    <name evidence="1" type="ORF">EJG51_001035</name>
</gene>
<dbReference type="PANTHER" id="PTHR37943:SF1">
    <property type="entry name" value="PROTEIN VES"/>
    <property type="match status" value="1"/>
</dbReference>
<protein>
    <submittedName>
        <fullName evidence="1">HutD family protein</fullName>
    </submittedName>
</protein>
<dbReference type="Gene3D" id="2.60.120.10">
    <property type="entry name" value="Jelly Rolls"/>
    <property type="match status" value="1"/>
</dbReference>
<accession>A0A6M3ZZX0</accession>
<dbReference type="InterPro" id="IPR014710">
    <property type="entry name" value="RmlC-like_jellyroll"/>
</dbReference>
<evidence type="ECO:0000313" key="2">
    <source>
        <dbReference type="Proteomes" id="UP000274350"/>
    </source>
</evidence>
<dbReference type="PANTHER" id="PTHR37943">
    <property type="entry name" value="PROTEIN VES"/>
    <property type="match status" value="1"/>
</dbReference>
<dbReference type="InterPro" id="IPR011051">
    <property type="entry name" value="RmlC_Cupin_sf"/>
</dbReference>
<dbReference type="AlphaFoldDB" id="A0A6M3ZZX0"/>
<organism evidence="1 2">
    <name type="scientific">Undibacterium piscinae</name>
    <dbReference type="NCBI Taxonomy" id="2495591"/>
    <lineage>
        <taxon>Bacteria</taxon>
        <taxon>Pseudomonadati</taxon>
        <taxon>Pseudomonadota</taxon>
        <taxon>Betaproteobacteria</taxon>
        <taxon>Burkholderiales</taxon>
        <taxon>Oxalobacteraceae</taxon>
        <taxon>Undibacterium</taxon>
    </lineage>
</organism>